<proteinExistence type="predicted"/>
<evidence type="ECO:0008006" key="3">
    <source>
        <dbReference type="Google" id="ProtNLM"/>
    </source>
</evidence>
<dbReference type="InterPro" id="IPR015421">
    <property type="entry name" value="PyrdxlP-dep_Trfase_major"/>
</dbReference>
<dbReference type="KEGG" id="chy:CHY_1390"/>
<dbReference type="AlphaFoldDB" id="Q3ACB2"/>
<dbReference type="PANTHER" id="PTHR46658:SF1">
    <property type="entry name" value="CYS OR MET METABOLISM PYRIDOXAL-PHOSPHATE-DEPENDENT ENZYME"/>
    <property type="match status" value="1"/>
</dbReference>
<dbReference type="InterPro" id="IPR009651">
    <property type="entry name" value="Met_g_lyase_put"/>
</dbReference>
<dbReference type="FunCoup" id="Q3ACB2">
    <property type="interactions" value="36"/>
</dbReference>
<dbReference type="Gene3D" id="3.40.640.10">
    <property type="entry name" value="Type I PLP-dependent aspartate aminotransferase-like (Major domain)"/>
    <property type="match status" value="1"/>
</dbReference>
<name>Q3ACB2_CARHZ</name>
<evidence type="ECO:0000313" key="2">
    <source>
        <dbReference type="Proteomes" id="UP000002706"/>
    </source>
</evidence>
<dbReference type="HOGENOM" id="CLU_037803_3_0_9"/>
<reference evidence="1 2" key="1">
    <citation type="journal article" date="2005" name="PLoS Genet.">
        <title>Life in hot carbon monoxide: the complete genome sequence of Carboxydothermus hydrogenoformans Z-2901.</title>
        <authorList>
            <person name="Wu M."/>
            <person name="Ren Q."/>
            <person name="Durkin A.S."/>
            <person name="Daugherty S.C."/>
            <person name="Brinkac L.M."/>
            <person name="Dodson R.J."/>
            <person name="Madupu R."/>
            <person name="Sullivan S.A."/>
            <person name="Kolonay J.F."/>
            <person name="Haft D.H."/>
            <person name="Nelson W.C."/>
            <person name="Tallon L.J."/>
            <person name="Jones K.M."/>
            <person name="Ulrich L.E."/>
            <person name="Gonzalez J.M."/>
            <person name="Zhulin I.B."/>
            <person name="Robb F.T."/>
            <person name="Eisen J.A."/>
        </authorList>
    </citation>
    <scope>NUCLEOTIDE SEQUENCE [LARGE SCALE GENOMIC DNA]</scope>
    <source>
        <strain evidence="2">ATCC BAA-161 / DSM 6008 / Z-2901</strain>
    </source>
</reference>
<dbReference type="InParanoid" id="Q3ACB2"/>
<dbReference type="eggNOG" id="COG4100">
    <property type="taxonomic scope" value="Bacteria"/>
</dbReference>
<dbReference type="SUPFAM" id="SSF53383">
    <property type="entry name" value="PLP-dependent transferases"/>
    <property type="match status" value="1"/>
</dbReference>
<keyword evidence="2" id="KW-1185">Reference proteome</keyword>
<dbReference type="Proteomes" id="UP000002706">
    <property type="component" value="Chromosome"/>
</dbReference>
<organism evidence="1 2">
    <name type="scientific">Carboxydothermus hydrogenoformans (strain ATCC BAA-161 / DSM 6008 / Z-2901)</name>
    <dbReference type="NCBI Taxonomy" id="246194"/>
    <lineage>
        <taxon>Bacteria</taxon>
        <taxon>Bacillati</taxon>
        <taxon>Bacillota</taxon>
        <taxon>Clostridia</taxon>
        <taxon>Thermoanaerobacterales</taxon>
        <taxon>Thermoanaerobacteraceae</taxon>
        <taxon>Carboxydothermus</taxon>
    </lineage>
</organism>
<dbReference type="PANTHER" id="PTHR46658">
    <property type="entry name" value="CYS OR MET METABOLISM PYRIDOXAL-PHOSPHATE-DEPENDENT ENZYME"/>
    <property type="match status" value="1"/>
</dbReference>
<dbReference type="Pfam" id="PF06838">
    <property type="entry name" value="Met_gamma_lyase"/>
    <property type="match status" value="1"/>
</dbReference>
<sequence length="406" mass="45144">MLKIPQDVKTQFELIDTVVYQNAQKVQKAFREARISYSDFVFTTGYGYGDTARDKMETVFASYFGAEDALVRPQIVSGTHAITLGLFAVLRPGDELLIFGNPYKTFEEVIGKRGKNQGSLKEWGITYKILPFTTNPEELEVIFQNNIQKNTRMLFIQKSRGYDLRPTLLNEEIKLIIKIAKKYSSNLVVLVDNCYGEMVEPCEPIEMGADLIAGSLIKNLGAGIAPTGGYLAGKKELIEQAAYRLTAPGLGKEVGPSLGFARDILQGFYFAPKVVGEALKIAVLLAYFLEKTGVEVLPEAFSKRGDIVQTLIFRDKEKMLKFVQTVQEYSPIDNFVTIEPSLLPGYDSPIVMASGSFVAGSSIDLSADGPFIPPYVVYFQGGIALEYGMLLIESFYEKFSLNYFLK</sequence>
<protein>
    <recommendedName>
        <fullName evidence="3">Aluminum resistance protein</fullName>
    </recommendedName>
</protein>
<dbReference type="RefSeq" id="WP_011344297.1">
    <property type="nucleotide sequence ID" value="NC_007503.1"/>
</dbReference>
<dbReference type="OrthoDB" id="9764766at2"/>
<gene>
    <name evidence="1" type="ordered locus">CHY_1390</name>
</gene>
<dbReference type="EMBL" id="CP000141">
    <property type="protein sequence ID" value="ABB14773.1"/>
    <property type="molecule type" value="Genomic_DNA"/>
</dbReference>
<dbReference type="Gene3D" id="3.90.1150.60">
    <property type="entry name" value="Methioning gamme-lyase, C-terminal domain"/>
    <property type="match status" value="1"/>
</dbReference>
<evidence type="ECO:0000313" key="1">
    <source>
        <dbReference type="EMBL" id="ABB14773.1"/>
    </source>
</evidence>
<dbReference type="STRING" id="246194.CHY_1390"/>
<accession>Q3ACB2</accession>
<dbReference type="InterPro" id="IPR015424">
    <property type="entry name" value="PyrdxlP-dep_Trfase"/>
</dbReference>